<dbReference type="InterPro" id="IPR052993">
    <property type="entry name" value="CFA-57"/>
</dbReference>
<evidence type="ECO:0000313" key="2">
    <source>
        <dbReference type="EMBL" id="KAF4652153.1"/>
    </source>
</evidence>
<dbReference type="SMART" id="SM00320">
    <property type="entry name" value="WD40"/>
    <property type="match status" value="6"/>
</dbReference>
<name>A0A7J6KXU7_PEROL</name>
<dbReference type="InterPro" id="IPR036322">
    <property type="entry name" value="WD40_repeat_dom_sf"/>
</dbReference>
<dbReference type="InterPro" id="IPR015943">
    <property type="entry name" value="WD40/YVTN_repeat-like_dom_sf"/>
</dbReference>
<feature type="region of interest" description="Disordered" evidence="1">
    <location>
        <begin position="791"/>
        <end position="813"/>
    </location>
</feature>
<dbReference type="Proteomes" id="UP000572268">
    <property type="component" value="Unassembled WGS sequence"/>
</dbReference>
<sequence>PSKHPQTPSRSPWPTSGCVTAISFPADGKSLITISTTPAAGSSMSCWLGHWRLDKVAAGASRLLAWTKIAPPITGTTRKMSIRRLASQSITSVGTKSMPALSGTAGVAIVHDAACHPTDAAIVSVIGEGTFKLYRIGDGLMKPLPVQPANKNRESENTNFNFTCQAWLAEGSLLIGSEKGELFLYESNGEFKGTVSTGPGEHRSCLCAVATAKGFVLGGVDSTMRVYERSLDSKEGHLLSREFRLDMTSSVVAEKGEASPEADRRGTSREGTEAAKEAIARANRYVHCISLSPNGENIVAGVSDGQIYSVYLSAEEENEKPRGDEEGAEEVTDAQEPQGKRLLEYLSTPLHTGPITGLSVCVRRPLVATCGVDKNVVVWNYIDRTCEVSKKFEEEVLSVAIHPNGFGLIVAFADRIRLMNLLMDDIQPYKDLLVRNCREVKYSNGGHLLAVAISANQVQIYRTYSAQLFCTTVASGQASMLGSAGLQEALAAAGLGGRARVIEFSDDDSVVVVTSSEGIVYEYVLVGVEGFGGPCRSSREWRPKNRGVRAVRLCRHTIYISCSDGTIVELGPNHEGKFGTYDRVYDIRPTPGTVMNSILAPDEHEQRQASSGATLSPTERMKQNQAKSGGPQAGGPSPQPLVVPTSAGSRPALLFGSCSAMLPDSQSGTVPASEGTSVVNTIIDEHTDPECMRNGKVSLPSTLKVYIIPTSSRRDKRRTAAVPINAFMELPAHCGGITRMVLSHRDEHLFTISEDGTLMVFQIWLPSMASIEASTGVPGSPVRLSPLSAARTAVTDGSPRKGDPKQSSLPTSEETLVTRAYLDKRERLITELERQVAELGDQIEYQLRLRDEKHREKADKLEEKYSETMTKEMGSYGQLKDDKDVMVAGFEEELVQLADTHLTNLDQLEKTFDHKMDLETQR</sequence>
<protein>
    <submittedName>
        <fullName evidence="2">WD repeat domain 65</fullName>
    </submittedName>
</protein>
<evidence type="ECO:0000256" key="1">
    <source>
        <dbReference type="SAM" id="MobiDB-lite"/>
    </source>
</evidence>
<feature type="compositionally biased region" description="Polar residues" evidence="1">
    <location>
        <begin position="608"/>
        <end position="627"/>
    </location>
</feature>
<dbReference type="InterPro" id="IPR001680">
    <property type="entry name" value="WD40_rpt"/>
</dbReference>
<dbReference type="Gene3D" id="2.130.10.10">
    <property type="entry name" value="YVTN repeat-like/Quinoprotein amine dehydrogenase"/>
    <property type="match status" value="2"/>
</dbReference>
<organism evidence="2 3">
    <name type="scientific">Perkinsus olseni</name>
    <name type="common">Perkinsus atlanticus</name>
    <dbReference type="NCBI Taxonomy" id="32597"/>
    <lineage>
        <taxon>Eukaryota</taxon>
        <taxon>Sar</taxon>
        <taxon>Alveolata</taxon>
        <taxon>Perkinsozoa</taxon>
        <taxon>Perkinsea</taxon>
        <taxon>Perkinsida</taxon>
        <taxon>Perkinsidae</taxon>
        <taxon>Perkinsus</taxon>
    </lineage>
</organism>
<feature type="compositionally biased region" description="Basic and acidic residues" evidence="1">
    <location>
        <begin position="254"/>
        <end position="274"/>
    </location>
</feature>
<proteinExistence type="predicted"/>
<reference evidence="2 3" key="1">
    <citation type="submission" date="2020-04" db="EMBL/GenBank/DDBJ databases">
        <title>Perkinsus olseni comparative genomics.</title>
        <authorList>
            <person name="Bogema D.R."/>
        </authorList>
    </citation>
    <scope>NUCLEOTIDE SEQUENCE [LARGE SCALE GENOMIC DNA]</scope>
    <source>
        <strain evidence="2">ATCC PRA-31</strain>
    </source>
</reference>
<feature type="non-terminal residue" evidence="2">
    <location>
        <position position="922"/>
    </location>
</feature>
<dbReference type="Pfam" id="PF00400">
    <property type="entry name" value="WD40"/>
    <property type="match status" value="2"/>
</dbReference>
<comment type="caution">
    <text evidence="2">The sequence shown here is derived from an EMBL/GenBank/DDBJ whole genome shotgun (WGS) entry which is preliminary data.</text>
</comment>
<dbReference type="EMBL" id="JABANN010000949">
    <property type="protein sequence ID" value="KAF4652153.1"/>
    <property type="molecule type" value="Genomic_DNA"/>
</dbReference>
<dbReference type="PANTHER" id="PTHR32215">
    <property type="entry name" value="CILIA- AND FLAGELLA-ASSOCIATED PROTEIN 57"/>
    <property type="match status" value="1"/>
</dbReference>
<gene>
    <name evidence="2" type="primary">WDR65_3</name>
    <name evidence="2" type="ORF">FOL46_009874</name>
</gene>
<evidence type="ECO:0000313" key="3">
    <source>
        <dbReference type="Proteomes" id="UP000572268"/>
    </source>
</evidence>
<dbReference type="AlphaFoldDB" id="A0A7J6KXU7"/>
<feature type="non-terminal residue" evidence="2">
    <location>
        <position position="1"/>
    </location>
</feature>
<feature type="region of interest" description="Disordered" evidence="1">
    <location>
        <begin position="595"/>
        <end position="646"/>
    </location>
</feature>
<accession>A0A7J6KXU7</accession>
<feature type="region of interest" description="Disordered" evidence="1">
    <location>
        <begin position="315"/>
        <end position="338"/>
    </location>
</feature>
<feature type="region of interest" description="Disordered" evidence="1">
    <location>
        <begin position="251"/>
        <end position="274"/>
    </location>
</feature>
<dbReference type="PANTHER" id="PTHR32215:SF0">
    <property type="entry name" value="CILIA- AND FLAGELLA-ASSOCIATED PROTEIN 57"/>
    <property type="match status" value="1"/>
</dbReference>
<dbReference type="SUPFAM" id="SSF50978">
    <property type="entry name" value="WD40 repeat-like"/>
    <property type="match status" value="2"/>
</dbReference>